<feature type="chain" id="PRO_5024464814" description="DUF11 domain-containing protein" evidence="1">
    <location>
        <begin position="26"/>
        <end position="167"/>
    </location>
</feature>
<keyword evidence="1" id="KW-0732">Signal</keyword>
<gene>
    <name evidence="2" type="ORF">F2Q65_16660</name>
</gene>
<organism evidence="2 3">
    <name type="scientific">Thiohalocapsa marina</name>
    <dbReference type="NCBI Taxonomy" id="424902"/>
    <lineage>
        <taxon>Bacteria</taxon>
        <taxon>Pseudomonadati</taxon>
        <taxon>Pseudomonadota</taxon>
        <taxon>Gammaproteobacteria</taxon>
        <taxon>Chromatiales</taxon>
        <taxon>Chromatiaceae</taxon>
        <taxon>Thiohalocapsa</taxon>
    </lineage>
</organism>
<dbReference type="Proteomes" id="UP000322981">
    <property type="component" value="Unassembled WGS sequence"/>
</dbReference>
<evidence type="ECO:0000313" key="2">
    <source>
        <dbReference type="EMBL" id="KAA6183052.1"/>
    </source>
</evidence>
<feature type="signal peptide" evidence="1">
    <location>
        <begin position="1"/>
        <end position="25"/>
    </location>
</feature>
<keyword evidence="3" id="KW-1185">Reference proteome</keyword>
<evidence type="ECO:0000313" key="3">
    <source>
        <dbReference type="Proteomes" id="UP000322981"/>
    </source>
</evidence>
<comment type="caution">
    <text evidence="2">The sequence shown here is derived from an EMBL/GenBank/DDBJ whole genome shotgun (WGS) entry which is preliminary data.</text>
</comment>
<name>A0A5M8FQ93_9GAMM</name>
<dbReference type="AlphaFoldDB" id="A0A5M8FQ93"/>
<reference evidence="2 3" key="1">
    <citation type="submission" date="2019-09" db="EMBL/GenBank/DDBJ databases">
        <title>Whole-genome sequence of the purple sulfur bacterium Thiohalocapsa marina DSM 19078.</title>
        <authorList>
            <person name="Kyndt J.A."/>
            <person name="Meyer T.E."/>
        </authorList>
    </citation>
    <scope>NUCLEOTIDE SEQUENCE [LARGE SCALE GENOMIC DNA]</scope>
    <source>
        <strain evidence="2 3">DSM 19078</strain>
    </source>
</reference>
<dbReference type="EMBL" id="VWXX01000037">
    <property type="protein sequence ID" value="KAA6183052.1"/>
    <property type="molecule type" value="Genomic_DNA"/>
</dbReference>
<dbReference type="RefSeq" id="WP_150094536.1">
    <property type="nucleotide sequence ID" value="NZ_JBFUOH010000082.1"/>
</dbReference>
<sequence>MLNRVSRLCIVFPIITAALTPAAWAGSTASQTIRYSVEAFAQISVSGSPAPLQVMAAEAGAAPTPAVDASTSYAVSTNGGADTKKITAALSAPLPHGLTLEVELASPGGGAVANRQTLTTTPADVVTHIGSLAATGNAITYRLSASAEAGPVDADSVTVTYTITNQI</sequence>
<proteinExistence type="predicted"/>
<accession>A0A5M8FQ93</accession>
<protein>
    <recommendedName>
        <fullName evidence="4">DUF11 domain-containing protein</fullName>
    </recommendedName>
</protein>
<evidence type="ECO:0000256" key="1">
    <source>
        <dbReference type="SAM" id="SignalP"/>
    </source>
</evidence>
<evidence type="ECO:0008006" key="4">
    <source>
        <dbReference type="Google" id="ProtNLM"/>
    </source>
</evidence>